<evidence type="ECO:0000313" key="3">
    <source>
        <dbReference type="EMBL" id="KAL1411000.1"/>
    </source>
</evidence>
<comment type="caution">
    <text evidence="3">The sequence shown here is derived from an EMBL/GenBank/DDBJ whole genome shotgun (WGS) entry which is preliminary data.</text>
</comment>
<dbReference type="RefSeq" id="XP_069210944.1">
    <property type="nucleotide sequence ID" value="XM_069350558.1"/>
</dbReference>
<feature type="region of interest" description="Disordered" evidence="2">
    <location>
        <begin position="1"/>
        <end position="52"/>
    </location>
</feature>
<accession>A0ABR3Q8D5</accession>
<feature type="compositionally biased region" description="Pro residues" evidence="2">
    <location>
        <begin position="10"/>
        <end position="46"/>
    </location>
</feature>
<dbReference type="InterPro" id="IPR011893">
    <property type="entry name" value="Selenoprotein_Rdx-typ"/>
</dbReference>
<reference evidence="3 4" key="1">
    <citation type="submission" date="2023-08" db="EMBL/GenBank/DDBJ databases">
        <title>Annotated Genome Sequence of Vanrija albida AlHP1.</title>
        <authorList>
            <person name="Herzog R."/>
        </authorList>
    </citation>
    <scope>NUCLEOTIDE SEQUENCE [LARGE SCALE GENOMIC DNA]</scope>
    <source>
        <strain evidence="3 4">AlHP1</strain>
    </source>
</reference>
<dbReference type="Gene3D" id="3.40.30.10">
    <property type="entry name" value="Glutaredoxin"/>
    <property type="match status" value="1"/>
</dbReference>
<dbReference type="GeneID" id="95982988"/>
<sequence>MPDPCETGACPPPEPAFPGPTPTGPRPPNAEPVLPPGVSIPPPPASAGPARPVQCVAPPPAADAAGIAPPALRTPHVLIAYCDRCRWSPRASWTQTELFLTFPPPLIGAITLQPLNTPETGGQFRVWIDTGAGFQLVWDRKTEGGFPELKVLKQRIRNVVQPDMGLGHSDVGGKGAAGGAAAAEAAA</sequence>
<dbReference type="PANTHER" id="PTHR36417">
    <property type="entry name" value="SELENOPROTEIN DOMAIN PROTEIN (AFU_ORTHOLOGUE AFUA_1G05220)"/>
    <property type="match status" value="1"/>
</dbReference>
<evidence type="ECO:0008006" key="5">
    <source>
        <dbReference type="Google" id="ProtNLM"/>
    </source>
</evidence>
<dbReference type="EMBL" id="JBBXJM010000002">
    <property type="protein sequence ID" value="KAL1411000.1"/>
    <property type="molecule type" value="Genomic_DNA"/>
</dbReference>
<name>A0ABR3Q8D5_9TREE</name>
<evidence type="ECO:0000256" key="2">
    <source>
        <dbReference type="SAM" id="MobiDB-lite"/>
    </source>
</evidence>
<evidence type="ECO:0000313" key="4">
    <source>
        <dbReference type="Proteomes" id="UP001565368"/>
    </source>
</evidence>
<organism evidence="3 4">
    <name type="scientific">Vanrija albida</name>
    <dbReference type="NCBI Taxonomy" id="181172"/>
    <lineage>
        <taxon>Eukaryota</taxon>
        <taxon>Fungi</taxon>
        <taxon>Dikarya</taxon>
        <taxon>Basidiomycota</taxon>
        <taxon>Agaricomycotina</taxon>
        <taxon>Tremellomycetes</taxon>
        <taxon>Trichosporonales</taxon>
        <taxon>Trichosporonaceae</taxon>
        <taxon>Vanrija</taxon>
    </lineage>
</organism>
<dbReference type="Proteomes" id="UP001565368">
    <property type="component" value="Unassembled WGS sequence"/>
</dbReference>
<evidence type="ECO:0000256" key="1">
    <source>
        <dbReference type="ARBA" id="ARBA00023284"/>
    </source>
</evidence>
<dbReference type="PANTHER" id="PTHR36417:SF2">
    <property type="entry name" value="SELENOPROTEIN DOMAIN PROTEIN (AFU_ORTHOLOGUE AFUA_1G05220)"/>
    <property type="match status" value="1"/>
</dbReference>
<keyword evidence="1" id="KW-0676">Redox-active center</keyword>
<proteinExistence type="predicted"/>
<dbReference type="SUPFAM" id="SSF52833">
    <property type="entry name" value="Thioredoxin-like"/>
    <property type="match status" value="1"/>
</dbReference>
<keyword evidence="4" id="KW-1185">Reference proteome</keyword>
<protein>
    <recommendedName>
        <fullName evidence="5">Selenoprotein W</fullName>
    </recommendedName>
</protein>
<dbReference type="InterPro" id="IPR036249">
    <property type="entry name" value="Thioredoxin-like_sf"/>
</dbReference>
<dbReference type="Pfam" id="PF10262">
    <property type="entry name" value="Rdx"/>
    <property type="match status" value="1"/>
</dbReference>
<dbReference type="NCBIfam" id="TIGR02174">
    <property type="entry name" value="CXXU_selWTH"/>
    <property type="match status" value="1"/>
</dbReference>
<gene>
    <name evidence="3" type="ORF">Q8F55_001945</name>
</gene>